<dbReference type="Proteomes" id="UP000006365">
    <property type="component" value="Chromosome"/>
</dbReference>
<keyword evidence="2" id="KW-1185">Reference proteome</keyword>
<dbReference type="InterPro" id="IPR036388">
    <property type="entry name" value="WH-like_DNA-bd_sf"/>
</dbReference>
<evidence type="ECO:0000313" key="2">
    <source>
        <dbReference type="Proteomes" id="UP000006365"/>
    </source>
</evidence>
<dbReference type="AlphaFoldDB" id="A0A7U3YJ84"/>
<dbReference type="RefSeq" id="WP_015722942.1">
    <property type="nucleotide sequence ID" value="NC_014972.1"/>
</dbReference>
<gene>
    <name evidence="1" type="ordered locus">Despr_0206</name>
</gene>
<dbReference type="SUPFAM" id="SSF46955">
    <property type="entry name" value="Putative DNA-binding domain"/>
    <property type="match status" value="1"/>
</dbReference>
<sequence length="74" mass="8378">MSENEAVLIGMKEVAAFLRVSERTVRGWMEDHSDMPVYQERPGARICADKEALASWQRRLYAGAHTSVVNLEGR</sequence>
<name>A0A7U3YJ84_DESPD</name>
<proteinExistence type="predicted"/>
<evidence type="ECO:0000313" key="1">
    <source>
        <dbReference type="EMBL" id="ADW16394.1"/>
    </source>
</evidence>
<reference evidence="1 2" key="1">
    <citation type="journal article" date="2011" name="Stand. Genomic Sci.">
        <title>Complete genome sequence of Desulfobulbus propionicus type strain (1pr3).</title>
        <authorList>
            <person name="Pagani I."/>
            <person name="Lapidus A."/>
            <person name="Nolan M."/>
            <person name="Lucas S."/>
            <person name="Hammon N."/>
            <person name="Deshpande S."/>
            <person name="Cheng J.F."/>
            <person name="Chertkov O."/>
            <person name="Davenport K."/>
            <person name="Tapia R."/>
            <person name="Han C."/>
            <person name="Goodwin L."/>
            <person name="Pitluck S."/>
            <person name="Liolios K."/>
            <person name="Mavromatis K."/>
            <person name="Ivanova N."/>
            <person name="Mikhailova N."/>
            <person name="Pati A."/>
            <person name="Chen A."/>
            <person name="Palaniappan K."/>
            <person name="Land M."/>
            <person name="Hauser L."/>
            <person name="Chang Y.J."/>
            <person name="Jeffries C.D."/>
            <person name="Detter J.C."/>
            <person name="Brambilla E."/>
            <person name="Kannan K.P."/>
            <person name="Djao O.D."/>
            <person name="Rohde M."/>
            <person name="Pukall R."/>
            <person name="Spring S."/>
            <person name="Goker M."/>
            <person name="Sikorski J."/>
            <person name="Woyke T."/>
            <person name="Bristow J."/>
            <person name="Eisen J.A."/>
            <person name="Markowitz V."/>
            <person name="Hugenholtz P."/>
            <person name="Kyrpides N.C."/>
            <person name="Klenk H.P."/>
        </authorList>
    </citation>
    <scope>NUCLEOTIDE SEQUENCE [LARGE SCALE GENOMIC DNA]</scope>
    <source>
        <strain evidence="2">ATCC 33891 / DSM 2032 / 1pr3</strain>
    </source>
</reference>
<protein>
    <submittedName>
        <fullName evidence="1">Terminal protein TpgA2</fullName>
    </submittedName>
</protein>
<organism evidence="1 2">
    <name type="scientific">Desulfobulbus propionicus (strain ATCC 33891 / DSM 2032 / VKM B-1956 / 1pr3)</name>
    <dbReference type="NCBI Taxonomy" id="577650"/>
    <lineage>
        <taxon>Bacteria</taxon>
        <taxon>Pseudomonadati</taxon>
        <taxon>Thermodesulfobacteriota</taxon>
        <taxon>Desulfobulbia</taxon>
        <taxon>Desulfobulbales</taxon>
        <taxon>Desulfobulbaceae</taxon>
        <taxon>Desulfobulbus</taxon>
    </lineage>
</organism>
<accession>A0A7U3YJ84</accession>
<dbReference type="EMBL" id="CP002364">
    <property type="protein sequence ID" value="ADW16394.1"/>
    <property type="molecule type" value="Genomic_DNA"/>
</dbReference>
<dbReference type="Gene3D" id="1.10.10.10">
    <property type="entry name" value="Winged helix-like DNA-binding domain superfamily/Winged helix DNA-binding domain"/>
    <property type="match status" value="1"/>
</dbReference>
<dbReference type="InterPro" id="IPR009061">
    <property type="entry name" value="DNA-bd_dom_put_sf"/>
</dbReference>
<dbReference type="KEGG" id="dpr:Despr_0206"/>